<organism evidence="2 3">
    <name type="scientific">Cucumis sativus</name>
    <name type="common">Cucumber</name>
    <dbReference type="NCBI Taxonomy" id="3659"/>
    <lineage>
        <taxon>Eukaryota</taxon>
        <taxon>Viridiplantae</taxon>
        <taxon>Streptophyta</taxon>
        <taxon>Embryophyta</taxon>
        <taxon>Tracheophyta</taxon>
        <taxon>Spermatophyta</taxon>
        <taxon>Magnoliopsida</taxon>
        <taxon>eudicotyledons</taxon>
        <taxon>Gunneridae</taxon>
        <taxon>Pentapetalae</taxon>
        <taxon>rosids</taxon>
        <taxon>fabids</taxon>
        <taxon>Cucurbitales</taxon>
        <taxon>Cucurbitaceae</taxon>
        <taxon>Benincaseae</taxon>
        <taxon>Cucumis</taxon>
    </lineage>
</organism>
<reference evidence="2 3" key="1">
    <citation type="journal article" date="2009" name="Nat. Genet.">
        <title>The genome of the cucumber, Cucumis sativus L.</title>
        <authorList>
            <person name="Huang S."/>
            <person name="Li R."/>
            <person name="Zhang Z."/>
            <person name="Li L."/>
            <person name="Gu X."/>
            <person name="Fan W."/>
            <person name="Lucas W.J."/>
            <person name="Wang X."/>
            <person name="Xie B."/>
            <person name="Ni P."/>
            <person name="Ren Y."/>
            <person name="Zhu H."/>
            <person name="Li J."/>
            <person name="Lin K."/>
            <person name="Jin W."/>
            <person name="Fei Z."/>
            <person name="Li G."/>
            <person name="Staub J."/>
            <person name="Kilian A."/>
            <person name="van der Vossen E.A."/>
            <person name="Wu Y."/>
            <person name="Guo J."/>
            <person name="He J."/>
            <person name="Jia Z."/>
            <person name="Ren Y."/>
            <person name="Tian G."/>
            <person name="Lu Y."/>
            <person name="Ruan J."/>
            <person name="Qian W."/>
            <person name="Wang M."/>
            <person name="Huang Q."/>
            <person name="Li B."/>
            <person name="Xuan Z."/>
            <person name="Cao J."/>
            <person name="Asan"/>
            <person name="Wu Z."/>
            <person name="Zhang J."/>
            <person name="Cai Q."/>
            <person name="Bai Y."/>
            <person name="Zhao B."/>
            <person name="Han Y."/>
            <person name="Li Y."/>
            <person name="Li X."/>
            <person name="Wang S."/>
            <person name="Shi Q."/>
            <person name="Liu S."/>
            <person name="Cho W.K."/>
            <person name="Kim J.Y."/>
            <person name="Xu Y."/>
            <person name="Heller-Uszynska K."/>
            <person name="Miao H."/>
            <person name="Cheng Z."/>
            <person name="Zhang S."/>
            <person name="Wu J."/>
            <person name="Yang Y."/>
            <person name="Kang H."/>
            <person name="Li M."/>
            <person name="Liang H."/>
            <person name="Ren X."/>
            <person name="Shi Z."/>
            <person name="Wen M."/>
            <person name="Jian M."/>
            <person name="Yang H."/>
            <person name="Zhang G."/>
            <person name="Yang Z."/>
            <person name="Chen R."/>
            <person name="Liu S."/>
            <person name="Li J."/>
            <person name="Ma L."/>
            <person name="Liu H."/>
            <person name="Zhou Y."/>
            <person name="Zhao J."/>
            <person name="Fang X."/>
            <person name="Li G."/>
            <person name="Fang L."/>
            <person name="Li Y."/>
            <person name="Liu D."/>
            <person name="Zheng H."/>
            <person name="Zhang Y."/>
            <person name="Qin N."/>
            <person name="Li Z."/>
            <person name="Yang G."/>
            <person name="Yang S."/>
            <person name="Bolund L."/>
            <person name="Kristiansen K."/>
            <person name="Zheng H."/>
            <person name="Li S."/>
            <person name="Zhang X."/>
            <person name="Yang H."/>
            <person name="Wang J."/>
            <person name="Sun R."/>
            <person name="Zhang B."/>
            <person name="Jiang S."/>
            <person name="Wang J."/>
            <person name="Du Y."/>
            <person name="Li S."/>
        </authorList>
    </citation>
    <scope>NUCLEOTIDE SEQUENCE [LARGE SCALE GENOMIC DNA]</scope>
    <source>
        <strain evidence="3">cv. 9930</strain>
    </source>
</reference>
<protein>
    <recommendedName>
        <fullName evidence="4">DUF3511 domain-containing protein</fullName>
    </recommendedName>
</protein>
<evidence type="ECO:0000256" key="1">
    <source>
        <dbReference type="SAM" id="MobiDB-lite"/>
    </source>
</evidence>
<name>A0A0A0LL30_CUCSA</name>
<reference evidence="2 3" key="4">
    <citation type="journal article" date="2011" name="BMC Genomics">
        <title>RNA-Seq improves annotation of protein-coding genes in the cucumber genome.</title>
        <authorList>
            <person name="Li Z."/>
            <person name="Zhang Z."/>
            <person name="Yan P."/>
            <person name="Huang S."/>
            <person name="Fei Z."/>
            <person name="Lin K."/>
        </authorList>
    </citation>
    <scope>NUCLEOTIDE SEQUENCE [LARGE SCALE GENOMIC DNA]</scope>
    <source>
        <strain evidence="3">cv. 9930</strain>
    </source>
</reference>
<dbReference type="STRING" id="3659.A0A0A0LL30"/>
<accession>A0A0A0LL30</accession>
<dbReference type="PANTHER" id="PTHR33193">
    <property type="entry name" value="DOMAIN PROTEIN, PUTATIVE (DUF3511)-RELATED"/>
    <property type="match status" value="1"/>
</dbReference>
<evidence type="ECO:0008006" key="4">
    <source>
        <dbReference type="Google" id="ProtNLM"/>
    </source>
</evidence>
<dbReference type="AlphaFoldDB" id="A0A0A0LL30"/>
<keyword evidence="3" id="KW-1185">Reference proteome</keyword>
<proteinExistence type="predicted"/>
<dbReference type="PANTHER" id="PTHR33193:SF68">
    <property type="entry name" value="DUF3511 DOMAIN-CONTAINING PROTEIN"/>
    <property type="match status" value="1"/>
</dbReference>
<evidence type="ECO:0000313" key="3">
    <source>
        <dbReference type="Proteomes" id="UP000029981"/>
    </source>
</evidence>
<sequence>MIKKSHNHGSFLIPPEVFPLFSSPKKPKREKHTERERMMEGVHRRPNKGDRNLRIIDVRKLSENKIHLNQSGRQSTMNPSSVKPRGMKTASESSKTSGGKSWGKKLEVKRRRRVAKYKLYTVEGKVKDSIRKGINWFKCKYTRIMSGF</sequence>
<dbReference type="Gramene" id="KGN61447">
    <property type="protein sequence ID" value="KGN61447"/>
    <property type="gene ID" value="Csa_2G123580"/>
</dbReference>
<feature type="compositionally biased region" description="Polar residues" evidence="1">
    <location>
        <begin position="67"/>
        <end position="81"/>
    </location>
</feature>
<dbReference type="Proteomes" id="UP000029981">
    <property type="component" value="Chromosome 2"/>
</dbReference>
<feature type="compositionally biased region" description="Low complexity" evidence="1">
    <location>
        <begin position="88"/>
        <end position="99"/>
    </location>
</feature>
<dbReference type="EMBL" id="CM002923">
    <property type="protein sequence ID" value="KGN61447.1"/>
    <property type="molecule type" value="Genomic_DNA"/>
</dbReference>
<evidence type="ECO:0000313" key="2">
    <source>
        <dbReference type="EMBL" id="KGN61447.1"/>
    </source>
</evidence>
<dbReference type="Pfam" id="PF12023">
    <property type="entry name" value="DUF3511"/>
    <property type="match status" value="1"/>
</dbReference>
<reference evidence="2 3" key="2">
    <citation type="journal article" date="2009" name="PLoS ONE">
        <title>An integrated genetic and cytogenetic map of the cucumber genome.</title>
        <authorList>
            <person name="Ren Y."/>
            <person name="Zhang Z."/>
            <person name="Liu J."/>
            <person name="Staub J.E."/>
            <person name="Han Y."/>
            <person name="Cheng Z."/>
            <person name="Li X."/>
            <person name="Lu J."/>
            <person name="Miao H."/>
            <person name="Kang H."/>
            <person name="Xie B."/>
            <person name="Gu X."/>
            <person name="Wang X."/>
            <person name="Du Y."/>
            <person name="Jin W."/>
            <person name="Huang S."/>
        </authorList>
    </citation>
    <scope>NUCLEOTIDE SEQUENCE [LARGE SCALE GENOMIC DNA]</scope>
    <source>
        <strain evidence="3">cv. 9930</strain>
    </source>
</reference>
<feature type="region of interest" description="Disordered" evidence="1">
    <location>
        <begin position="22"/>
        <end position="107"/>
    </location>
</feature>
<gene>
    <name evidence="2" type="ORF">Csa_2G123580</name>
</gene>
<dbReference type="InterPro" id="IPR021899">
    <property type="entry name" value="DUF3511"/>
</dbReference>
<reference evidence="2 3" key="3">
    <citation type="journal article" date="2010" name="BMC Genomics">
        <title>Transcriptome sequencing and comparative analysis of cucumber flowers with different sex types.</title>
        <authorList>
            <person name="Guo S."/>
            <person name="Zheng Y."/>
            <person name="Joung J.G."/>
            <person name="Liu S."/>
            <person name="Zhang Z."/>
            <person name="Crasta O.R."/>
            <person name="Sobral B.W."/>
            <person name="Xu Y."/>
            <person name="Huang S."/>
            <person name="Fei Z."/>
        </authorList>
    </citation>
    <scope>NUCLEOTIDE SEQUENCE [LARGE SCALE GENOMIC DNA]</scope>
    <source>
        <strain evidence="3">cv. 9930</strain>
    </source>
</reference>
<feature type="compositionally biased region" description="Basic and acidic residues" evidence="1">
    <location>
        <begin position="31"/>
        <end position="66"/>
    </location>
</feature>